<evidence type="ECO:0000313" key="7">
    <source>
        <dbReference type="EMBL" id="MBD2318082.1"/>
    </source>
</evidence>
<accession>A0ABR8CCQ5</accession>
<dbReference type="SUPFAM" id="SSF53187">
    <property type="entry name" value="Zn-dependent exopeptidases"/>
    <property type="match status" value="1"/>
</dbReference>
<dbReference type="SMART" id="SM00646">
    <property type="entry name" value="Ami_3"/>
    <property type="match status" value="1"/>
</dbReference>
<keyword evidence="4" id="KW-0732">Signal</keyword>
<dbReference type="SMART" id="SM00287">
    <property type="entry name" value="SH3b"/>
    <property type="match status" value="1"/>
</dbReference>
<dbReference type="InterPro" id="IPR050695">
    <property type="entry name" value="N-acetylmuramoyl_amidase_3"/>
</dbReference>
<feature type="domain" description="MurNAc-LAA" evidence="6">
    <location>
        <begin position="499"/>
        <end position="611"/>
    </location>
</feature>
<protein>
    <submittedName>
        <fullName evidence="7">N-acetylmuramoyl-L-alanine amidase</fullName>
    </submittedName>
</protein>
<name>A0ABR8CCQ5_9CYAN</name>
<dbReference type="InterPro" id="IPR013783">
    <property type="entry name" value="Ig-like_fold"/>
</dbReference>
<keyword evidence="8" id="KW-1185">Reference proteome</keyword>
<organism evidence="7 8">
    <name type="scientific">Phormidium tenue FACHB-1050</name>
    <dbReference type="NCBI Taxonomy" id="2692857"/>
    <lineage>
        <taxon>Bacteria</taxon>
        <taxon>Bacillati</taxon>
        <taxon>Cyanobacteriota</taxon>
        <taxon>Cyanophyceae</taxon>
        <taxon>Oscillatoriophycideae</taxon>
        <taxon>Oscillatoriales</taxon>
        <taxon>Oscillatoriaceae</taxon>
        <taxon>Phormidium</taxon>
    </lineage>
</organism>
<keyword evidence="2" id="KW-0961">Cell wall biogenesis/degradation</keyword>
<dbReference type="Pfam" id="PF01520">
    <property type="entry name" value="Amidase_3"/>
    <property type="match status" value="1"/>
</dbReference>
<dbReference type="Gene3D" id="2.60.40.10">
    <property type="entry name" value="Immunoglobulins"/>
    <property type="match status" value="1"/>
</dbReference>
<dbReference type="PANTHER" id="PTHR30404:SF0">
    <property type="entry name" value="N-ACETYLMURAMOYL-L-ALANINE AMIDASE AMIC"/>
    <property type="match status" value="1"/>
</dbReference>
<dbReference type="InterPro" id="IPR003646">
    <property type="entry name" value="SH3-like_bac-type"/>
</dbReference>
<feature type="compositionally biased region" description="Polar residues" evidence="3">
    <location>
        <begin position="177"/>
        <end position="193"/>
    </location>
</feature>
<dbReference type="Proteomes" id="UP000618445">
    <property type="component" value="Unassembled WGS sequence"/>
</dbReference>
<evidence type="ECO:0000259" key="6">
    <source>
        <dbReference type="SMART" id="SM00646"/>
    </source>
</evidence>
<keyword evidence="1" id="KW-0378">Hydrolase</keyword>
<evidence type="ECO:0000259" key="5">
    <source>
        <dbReference type="SMART" id="SM00287"/>
    </source>
</evidence>
<feature type="signal peptide" evidence="4">
    <location>
        <begin position="1"/>
        <end position="23"/>
    </location>
</feature>
<dbReference type="InterPro" id="IPR002508">
    <property type="entry name" value="MurNAc-LAA_cat"/>
</dbReference>
<evidence type="ECO:0000313" key="8">
    <source>
        <dbReference type="Proteomes" id="UP000618445"/>
    </source>
</evidence>
<dbReference type="EMBL" id="JACJQY010000023">
    <property type="protein sequence ID" value="MBD2318082.1"/>
    <property type="molecule type" value="Genomic_DNA"/>
</dbReference>
<sequence>MRRLIGIFVIGMLSFFLATATGAQNFVPPTQLHLTYPPLQHKTTSDRLFFIGTAPKDGKVSINGNAIERSDAGHFAPSLPLAFGENKFEIKYVDATGDRRNERQINVKVLRESRITLPPKGIGFIQESLFPTVDIARQPNERICFDAIATPNATALVRIGDREIPLLPRRRNIQLPPNSSVLTGNNEATSESPSGYFRGCTTFETASKLGQPEYEMRIKDQSGDRVVKQKATGKVEILSAQNIQVAEVTAIAADARTGASTDFSRLTPLPKGVKAVVTGLQGDWLRLDYGGWVRKSMTKLHPAETPPPSIVRSINTKRVVNKANQKDNLNNAWTEVTIPLEVPVPIAINQGDRVLTLTLYNVTAQTDTILIDPESIINKLDWAQTEPNKVTYTISLKPKQQWGYKVRYQGTNLILSLKHPPILTSNTSVNSQPLQGVKILVDAGHGSSEDLGARGPTGYPEKDVTLITSKLFQTELQNRGAIVIMTRTDDSDVLLEPRVDKINQEEPTLAISIHYNALPDNGDAINTSGVASFWYNPQAQDFAKFINTYVVKNLNRADYGVYWNNLALVRPTVAPSVLLELGFMINPVEFEWIIDPQQQKLLAKTLADGVTEWILNAAK</sequence>
<dbReference type="Gene3D" id="3.40.630.40">
    <property type="entry name" value="Zn-dependent exopeptidases"/>
    <property type="match status" value="1"/>
</dbReference>
<evidence type="ECO:0000256" key="2">
    <source>
        <dbReference type="ARBA" id="ARBA00023316"/>
    </source>
</evidence>
<evidence type="ECO:0000256" key="3">
    <source>
        <dbReference type="SAM" id="MobiDB-lite"/>
    </source>
</evidence>
<dbReference type="PANTHER" id="PTHR30404">
    <property type="entry name" value="N-ACETYLMURAMOYL-L-ALANINE AMIDASE"/>
    <property type="match status" value="1"/>
</dbReference>
<gene>
    <name evidence="7" type="ORF">H6G05_14660</name>
</gene>
<dbReference type="RefSeq" id="WP_190578879.1">
    <property type="nucleotide sequence ID" value="NZ_CAWPQU010000016.1"/>
</dbReference>
<comment type="caution">
    <text evidence="7">The sequence shown here is derived from an EMBL/GenBank/DDBJ whole genome shotgun (WGS) entry which is preliminary data.</text>
</comment>
<feature type="chain" id="PRO_5045716877" evidence="4">
    <location>
        <begin position="24"/>
        <end position="619"/>
    </location>
</feature>
<feature type="region of interest" description="Disordered" evidence="3">
    <location>
        <begin position="177"/>
        <end position="196"/>
    </location>
</feature>
<proteinExistence type="predicted"/>
<evidence type="ECO:0000256" key="1">
    <source>
        <dbReference type="ARBA" id="ARBA00022801"/>
    </source>
</evidence>
<evidence type="ECO:0000256" key="4">
    <source>
        <dbReference type="SAM" id="SignalP"/>
    </source>
</evidence>
<feature type="domain" description="SH3b" evidence="5">
    <location>
        <begin position="243"/>
        <end position="301"/>
    </location>
</feature>
<reference evidence="7 8" key="1">
    <citation type="journal article" date="2020" name="ISME J.">
        <title>Comparative genomics reveals insights into cyanobacterial evolution and habitat adaptation.</title>
        <authorList>
            <person name="Chen M.Y."/>
            <person name="Teng W.K."/>
            <person name="Zhao L."/>
            <person name="Hu C.X."/>
            <person name="Zhou Y.K."/>
            <person name="Han B.P."/>
            <person name="Song L.R."/>
            <person name="Shu W.S."/>
        </authorList>
    </citation>
    <scope>NUCLEOTIDE SEQUENCE [LARGE SCALE GENOMIC DNA]</scope>
    <source>
        <strain evidence="7 8">FACHB-1050</strain>
    </source>
</reference>
<dbReference type="CDD" id="cd02696">
    <property type="entry name" value="MurNAc-LAA"/>
    <property type="match status" value="1"/>
</dbReference>